<name>A0A5C1QKT6_9SPIO</name>
<evidence type="ECO:0000313" key="2">
    <source>
        <dbReference type="Proteomes" id="UP000324209"/>
    </source>
</evidence>
<gene>
    <name evidence="1" type="ORF">EXM22_03760</name>
</gene>
<evidence type="ECO:0000313" key="1">
    <source>
        <dbReference type="EMBL" id="QEN07146.1"/>
    </source>
</evidence>
<protein>
    <submittedName>
        <fullName evidence="1">Uncharacterized protein</fullName>
    </submittedName>
</protein>
<accession>A0A5C1QKT6</accession>
<reference evidence="1 2" key="1">
    <citation type="submission" date="2019-02" db="EMBL/GenBank/DDBJ databases">
        <title>Complete Genome Sequence and Methylome Analysis of free living Spirochaetas.</title>
        <authorList>
            <person name="Fomenkov A."/>
            <person name="Dubinina G."/>
            <person name="Leshcheva N."/>
            <person name="Mikheeva N."/>
            <person name="Grabovich M."/>
            <person name="Vincze T."/>
            <person name="Roberts R.J."/>
        </authorList>
    </citation>
    <scope>NUCLEOTIDE SEQUENCE [LARGE SCALE GENOMIC DNA]</scope>
    <source>
        <strain evidence="1 2">K2</strain>
    </source>
</reference>
<dbReference type="KEGG" id="ock:EXM22_03760"/>
<proteinExistence type="predicted"/>
<dbReference type="EMBL" id="CP036150">
    <property type="protein sequence ID" value="QEN07146.1"/>
    <property type="molecule type" value="Genomic_DNA"/>
</dbReference>
<dbReference type="OrthoDB" id="5843584at2"/>
<dbReference type="RefSeq" id="WP_149485228.1">
    <property type="nucleotide sequence ID" value="NZ_CP036150.1"/>
</dbReference>
<sequence>MTTGSWFWNAVWEFLPEINDFDKGISGKDLPVRVVSQLRDFMSILSEKDPPVLENPSFLAQAASLISQEWMTPEAANFRKKASSLVADGLWSTSDLLDLFFPEYSFGGNSADEQESYIRNKRTIQVKSLNPNPVIDPSKEMVFTSNVLMTLPPEEYKNRLTPEMLEKVTLIEQEQQKYWFDHPIFMGVDKDSNEMIYGLKGLAEAFAFEKTEGIVPAQSRMTVLLSLSVTHDGLKSIAPEYLASELAGCEGLEDLDVFLFTEEDTQLLSSSLFKILGREDEDNPIARVFGVDGRYGRHYSFLKAVVPLWSLVMDSNVKGTFKIDLDQVFPQAKLKNETGKTAFQHFQTPLWGALGQDGRGKKVELGMIAGALVNEKDISQSIYTPDVPLPPVDMELQGENRIFFKQHPMAVSTLAEMMTCYGKEGQPDGKTSCLSRVHVTGGTNGILCSSLRRIKPFTPGFIGRAEDQAYILSVLNGQTEPGLRYVHEPGLIMRHDKDAFAADSIAAAKLGTWVADLLRILYFSYYASFLPGGVERIKEELDPFTGCFISSTPYIKVFLRLVLKILESPKDSEALLNLAEIQLKPFLSGEENMLTVREQWISERYAWDLYYEALDKLEEGIKMNDSKTKKEVSIMKSRLEDCRIS</sequence>
<organism evidence="1 2">
    <name type="scientific">Oceanispirochaeta crateris</name>
    <dbReference type="NCBI Taxonomy" id="2518645"/>
    <lineage>
        <taxon>Bacteria</taxon>
        <taxon>Pseudomonadati</taxon>
        <taxon>Spirochaetota</taxon>
        <taxon>Spirochaetia</taxon>
        <taxon>Spirochaetales</taxon>
        <taxon>Spirochaetaceae</taxon>
        <taxon>Oceanispirochaeta</taxon>
    </lineage>
</organism>
<dbReference type="Proteomes" id="UP000324209">
    <property type="component" value="Chromosome"/>
</dbReference>
<keyword evidence="2" id="KW-1185">Reference proteome</keyword>
<dbReference type="AlphaFoldDB" id="A0A5C1QKT6"/>